<dbReference type="InterPro" id="IPR032808">
    <property type="entry name" value="DoxX"/>
</dbReference>
<evidence type="ECO:0000313" key="6">
    <source>
        <dbReference type="EMBL" id="TDT46323.1"/>
    </source>
</evidence>
<evidence type="ECO:0000256" key="1">
    <source>
        <dbReference type="ARBA" id="ARBA00004141"/>
    </source>
</evidence>
<evidence type="ECO:0000313" key="7">
    <source>
        <dbReference type="Proteomes" id="UP000294749"/>
    </source>
</evidence>
<keyword evidence="2 5" id="KW-0812">Transmembrane</keyword>
<dbReference type="GO" id="GO:0016020">
    <property type="term" value="C:membrane"/>
    <property type="evidence" value="ECO:0007669"/>
    <property type="project" value="UniProtKB-SubCell"/>
</dbReference>
<reference evidence="6 7" key="1">
    <citation type="submission" date="2019-03" db="EMBL/GenBank/DDBJ databases">
        <title>Genomic Encyclopedia of Archaeal and Bacterial Type Strains, Phase II (KMG-II): from individual species to whole genera.</title>
        <authorList>
            <person name="Goeker M."/>
        </authorList>
    </citation>
    <scope>NUCLEOTIDE SEQUENCE [LARGE SCALE GENOMIC DNA]</scope>
    <source>
        <strain evidence="6 7">DSM 25233</strain>
    </source>
</reference>
<evidence type="ECO:0000256" key="2">
    <source>
        <dbReference type="ARBA" id="ARBA00022692"/>
    </source>
</evidence>
<dbReference type="EMBL" id="SOAY01000010">
    <property type="protein sequence ID" value="TDT46323.1"/>
    <property type="molecule type" value="Genomic_DNA"/>
</dbReference>
<sequence>MNTLLNNATEILLLLFLVITFLQSGFDKITDWNGNISWLKEHFSKTPFKNIVPLLVGIILVTEVVAGLLCVVGVYQILSTGETSTALYGAILSSITLLMLLFGQRIAKDYEGAKTIAVYFIPTILLVFLLQA</sequence>
<proteinExistence type="predicted"/>
<protein>
    <submittedName>
        <fullName evidence="6">DoxX-like protein</fullName>
    </submittedName>
</protein>
<organism evidence="6 7">
    <name type="scientific">Maribacter spongiicola</name>
    <dbReference type="NCBI Taxonomy" id="1206753"/>
    <lineage>
        <taxon>Bacteria</taxon>
        <taxon>Pseudomonadati</taxon>
        <taxon>Bacteroidota</taxon>
        <taxon>Flavobacteriia</taxon>
        <taxon>Flavobacteriales</taxon>
        <taxon>Flavobacteriaceae</taxon>
        <taxon>Maribacter</taxon>
    </lineage>
</organism>
<name>A0A4V3ERI7_9FLAO</name>
<evidence type="ECO:0000256" key="3">
    <source>
        <dbReference type="ARBA" id="ARBA00022989"/>
    </source>
</evidence>
<dbReference type="OrthoDB" id="957977at2"/>
<dbReference type="RefSeq" id="WP_133685812.1">
    <property type="nucleotide sequence ID" value="NZ_SOAY01000010.1"/>
</dbReference>
<dbReference type="AlphaFoldDB" id="A0A4V3ERI7"/>
<keyword evidence="4 5" id="KW-0472">Membrane</keyword>
<dbReference type="Pfam" id="PF07681">
    <property type="entry name" value="DoxX"/>
    <property type="match status" value="1"/>
</dbReference>
<gene>
    <name evidence="6" type="ORF">CLV90_0373</name>
</gene>
<feature type="transmembrane region" description="Helical" evidence="5">
    <location>
        <begin position="51"/>
        <end position="75"/>
    </location>
</feature>
<comment type="caution">
    <text evidence="6">The sequence shown here is derived from an EMBL/GenBank/DDBJ whole genome shotgun (WGS) entry which is preliminary data.</text>
</comment>
<evidence type="ECO:0000256" key="5">
    <source>
        <dbReference type="SAM" id="Phobius"/>
    </source>
</evidence>
<evidence type="ECO:0000256" key="4">
    <source>
        <dbReference type="ARBA" id="ARBA00023136"/>
    </source>
</evidence>
<keyword evidence="7" id="KW-1185">Reference proteome</keyword>
<feature type="transmembrane region" description="Helical" evidence="5">
    <location>
        <begin position="87"/>
        <end position="107"/>
    </location>
</feature>
<comment type="subcellular location">
    <subcellularLocation>
        <location evidence="1">Membrane</location>
        <topology evidence="1">Multi-pass membrane protein</topology>
    </subcellularLocation>
</comment>
<feature type="transmembrane region" description="Helical" evidence="5">
    <location>
        <begin position="113"/>
        <end position="130"/>
    </location>
</feature>
<accession>A0A4V3ERI7</accession>
<dbReference type="Proteomes" id="UP000294749">
    <property type="component" value="Unassembled WGS sequence"/>
</dbReference>
<keyword evidence="3 5" id="KW-1133">Transmembrane helix</keyword>